<reference evidence="10 11" key="1">
    <citation type="submission" date="2024-11" db="EMBL/GenBank/DDBJ databases">
        <title>Chromosome-level genome assembly of the freshwater bivalve Anodonta woodiana.</title>
        <authorList>
            <person name="Chen X."/>
        </authorList>
    </citation>
    <scope>NUCLEOTIDE SEQUENCE [LARGE SCALE GENOMIC DNA]</scope>
    <source>
        <strain evidence="10">MN2024</strain>
        <tissue evidence="10">Gills</tissue>
    </source>
</reference>
<evidence type="ECO:0000313" key="10">
    <source>
        <dbReference type="EMBL" id="KAL3873220.1"/>
    </source>
</evidence>
<keyword evidence="5" id="KW-1133">Transmembrane helix</keyword>
<evidence type="ECO:0000256" key="8">
    <source>
        <dbReference type="ARBA" id="ARBA00023180"/>
    </source>
</evidence>
<keyword evidence="6 9" id="KW-0333">Golgi apparatus</keyword>
<comment type="similarity">
    <text evidence="2 9">Belongs to the sulfotransferase 2 family.</text>
</comment>
<evidence type="ECO:0000256" key="2">
    <source>
        <dbReference type="ARBA" id="ARBA00006339"/>
    </source>
</evidence>
<gene>
    <name evidence="10" type="ORF">ACJMK2_036361</name>
</gene>
<dbReference type="EMBL" id="JBJQND010000006">
    <property type="protein sequence ID" value="KAL3873220.1"/>
    <property type="molecule type" value="Genomic_DNA"/>
</dbReference>
<evidence type="ECO:0000256" key="7">
    <source>
        <dbReference type="ARBA" id="ARBA00023136"/>
    </source>
</evidence>
<evidence type="ECO:0000256" key="5">
    <source>
        <dbReference type="ARBA" id="ARBA00022989"/>
    </source>
</evidence>
<keyword evidence="3 9" id="KW-0808">Transferase</keyword>
<protein>
    <recommendedName>
        <fullName evidence="9">Carbohydrate sulfotransferase</fullName>
        <ecNumber evidence="9">2.8.2.-</ecNumber>
    </recommendedName>
</protein>
<sequence length="359" mass="42848">MHNRLGIARNHCKMAMKNEHVSTYLFHGYAITYPPKNMVYCITPKVGCTFWKRIFRFLNKDYVGEPKNPFDIPRTFSHFGPMNHTEKFSLTQGNITILAKNFTFTFARDPYARLWSAYIDKFLLPDFWVAFGKNIVAQNRPNATQMSLKCGHDVSFHEFLQHILKRLKLGRRVSNHYLPIHQICSPCHVHFDAIGKLETFKQDVDYILERLGLSFLIENYTFQTYEEEEVVMLIDYNFWLEKRLPEECFDPVMIAERLWKALQLRGYLDDAETFPEDSIKRLNKPDTIRQELQNHVFKSRSGRRLVERHWITQRRKWLVEAYKPLSNSVLNELLEIFQYDFEMFGYQKKPVDVFEGRFM</sequence>
<dbReference type="Pfam" id="PF03567">
    <property type="entry name" value="Sulfotransfer_2"/>
    <property type="match status" value="1"/>
</dbReference>
<dbReference type="GO" id="GO:0000139">
    <property type="term" value="C:Golgi membrane"/>
    <property type="evidence" value="ECO:0007669"/>
    <property type="project" value="UniProtKB-SubCell"/>
</dbReference>
<dbReference type="AlphaFoldDB" id="A0ABD3WL24"/>
<keyword evidence="8 9" id="KW-0325">Glycoprotein</keyword>
<dbReference type="Proteomes" id="UP001634394">
    <property type="component" value="Unassembled WGS sequence"/>
</dbReference>
<dbReference type="PANTHER" id="PTHR12137:SF54">
    <property type="entry name" value="CARBOHYDRATE SULFOTRANSFERASE"/>
    <property type="match status" value="1"/>
</dbReference>
<keyword evidence="7" id="KW-0472">Membrane</keyword>
<comment type="subcellular location">
    <subcellularLocation>
        <location evidence="1 9">Golgi apparatus membrane</location>
        <topology evidence="1 9">Single-pass type II membrane protein</topology>
    </subcellularLocation>
</comment>
<dbReference type="EC" id="2.8.2.-" evidence="9"/>
<keyword evidence="11" id="KW-1185">Reference proteome</keyword>
<dbReference type="PANTHER" id="PTHR12137">
    <property type="entry name" value="CARBOHYDRATE SULFOTRANSFERASE"/>
    <property type="match status" value="1"/>
</dbReference>
<keyword evidence="9" id="KW-0735">Signal-anchor</keyword>
<name>A0ABD3WL24_SINWO</name>
<evidence type="ECO:0000313" key="11">
    <source>
        <dbReference type="Proteomes" id="UP001634394"/>
    </source>
</evidence>
<dbReference type="GO" id="GO:0008146">
    <property type="term" value="F:sulfotransferase activity"/>
    <property type="evidence" value="ECO:0007669"/>
    <property type="project" value="UniProtKB-ARBA"/>
</dbReference>
<dbReference type="InterPro" id="IPR018011">
    <property type="entry name" value="Carb_sulfotrans_8-10"/>
</dbReference>
<accession>A0ABD3WL24</accession>
<evidence type="ECO:0000256" key="1">
    <source>
        <dbReference type="ARBA" id="ARBA00004323"/>
    </source>
</evidence>
<keyword evidence="4" id="KW-0812">Transmembrane</keyword>
<dbReference type="InterPro" id="IPR005331">
    <property type="entry name" value="Sulfotransferase"/>
</dbReference>
<keyword evidence="9" id="KW-0119">Carbohydrate metabolism</keyword>
<evidence type="ECO:0000256" key="6">
    <source>
        <dbReference type="ARBA" id="ARBA00023034"/>
    </source>
</evidence>
<proteinExistence type="inferred from homology"/>
<evidence type="ECO:0000256" key="3">
    <source>
        <dbReference type="ARBA" id="ARBA00022679"/>
    </source>
</evidence>
<evidence type="ECO:0000256" key="4">
    <source>
        <dbReference type="ARBA" id="ARBA00022692"/>
    </source>
</evidence>
<evidence type="ECO:0000256" key="9">
    <source>
        <dbReference type="RuleBase" id="RU364020"/>
    </source>
</evidence>
<organism evidence="10 11">
    <name type="scientific">Sinanodonta woodiana</name>
    <name type="common">Chinese pond mussel</name>
    <name type="synonym">Anodonta woodiana</name>
    <dbReference type="NCBI Taxonomy" id="1069815"/>
    <lineage>
        <taxon>Eukaryota</taxon>
        <taxon>Metazoa</taxon>
        <taxon>Spiralia</taxon>
        <taxon>Lophotrochozoa</taxon>
        <taxon>Mollusca</taxon>
        <taxon>Bivalvia</taxon>
        <taxon>Autobranchia</taxon>
        <taxon>Heteroconchia</taxon>
        <taxon>Palaeoheterodonta</taxon>
        <taxon>Unionida</taxon>
        <taxon>Unionoidea</taxon>
        <taxon>Unionidae</taxon>
        <taxon>Unioninae</taxon>
        <taxon>Sinanodonta</taxon>
    </lineage>
</organism>
<comment type="caution">
    <text evidence="10">The sequence shown here is derived from an EMBL/GenBank/DDBJ whole genome shotgun (WGS) entry which is preliminary data.</text>
</comment>